<evidence type="ECO:0000313" key="11">
    <source>
        <dbReference type="Proteomes" id="UP000316801"/>
    </source>
</evidence>
<comment type="similarity">
    <text evidence="3">Belongs to the ATPase gamma chain family.</text>
</comment>
<sequence>MSERLTDIEARIRSVEQLSSVIEAMRGMAAARAQEASHHLAGVQAYAATIAAAIGRVAPSRQTPATARWRKGSHLVVALCAEQGFAGGFSRRILDRFVRLRNDSQDQAVKLLLIGDRGLLAALERDLQPSWSAPMISATAEAASLSNHIMEEIYERIGKGPVERVSLLYAHPGGAMADIIERQIIPFDASQLDRPAGRTPPLLHLSPETLFESLAEEYVFAEICEAVVLSYAAENETRMRAMMSAERNVSETLETLTASARRQRQEEISNEISELSTSILSSASA</sequence>
<evidence type="ECO:0000313" key="10">
    <source>
        <dbReference type="EMBL" id="TRL42690.1"/>
    </source>
</evidence>
<dbReference type="GO" id="GO:0046933">
    <property type="term" value="F:proton-transporting ATP synthase activity, rotational mechanism"/>
    <property type="evidence" value="ECO:0007669"/>
    <property type="project" value="InterPro"/>
</dbReference>
<comment type="caution">
    <text evidence="10">The sequence shown here is derived from an EMBL/GenBank/DDBJ whole genome shotgun (WGS) entry which is preliminary data.</text>
</comment>
<keyword evidence="8" id="KW-0139">CF(1)</keyword>
<dbReference type="AlphaFoldDB" id="A0A549THV6"/>
<dbReference type="Gene3D" id="1.10.287.80">
    <property type="entry name" value="ATP synthase, gamma subunit, helix hairpin domain"/>
    <property type="match status" value="1"/>
</dbReference>
<dbReference type="PANTHER" id="PTHR11693">
    <property type="entry name" value="ATP SYNTHASE GAMMA CHAIN"/>
    <property type="match status" value="1"/>
</dbReference>
<dbReference type="Gene3D" id="3.40.1380.10">
    <property type="match status" value="1"/>
</dbReference>
<gene>
    <name evidence="10" type="ORF">FNA46_01510</name>
</gene>
<evidence type="ECO:0000256" key="1">
    <source>
        <dbReference type="ARBA" id="ARBA00003456"/>
    </source>
</evidence>
<keyword evidence="9" id="KW-0066">ATP synthesis</keyword>
<dbReference type="PRINTS" id="PR00126">
    <property type="entry name" value="ATPASEGAMMA"/>
</dbReference>
<dbReference type="SUPFAM" id="SSF52943">
    <property type="entry name" value="ATP synthase (F1-ATPase), gamma subunit"/>
    <property type="match status" value="1"/>
</dbReference>
<evidence type="ECO:0000256" key="7">
    <source>
        <dbReference type="ARBA" id="ARBA00023136"/>
    </source>
</evidence>
<keyword evidence="11" id="KW-1185">Reference proteome</keyword>
<dbReference type="Pfam" id="PF00231">
    <property type="entry name" value="ATP-synt"/>
    <property type="match status" value="1"/>
</dbReference>
<name>A0A549THV6_9HYPH</name>
<evidence type="ECO:0000256" key="8">
    <source>
        <dbReference type="ARBA" id="ARBA00023196"/>
    </source>
</evidence>
<dbReference type="PANTHER" id="PTHR11693:SF22">
    <property type="entry name" value="ATP SYNTHASE SUBUNIT GAMMA, MITOCHONDRIAL"/>
    <property type="match status" value="1"/>
</dbReference>
<keyword evidence="5" id="KW-0375">Hydrogen ion transport</keyword>
<evidence type="ECO:0000256" key="5">
    <source>
        <dbReference type="ARBA" id="ARBA00022781"/>
    </source>
</evidence>
<keyword evidence="6" id="KW-0406">Ion transport</keyword>
<dbReference type="InterPro" id="IPR035968">
    <property type="entry name" value="ATP_synth_F1_ATPase_gsu"/>
</dbReference>
<evidence type="ECO:0008006" key="12">
    <source>
        <dbReference type="Google" id="ProtNLM"/>
    </source>
</evidence>
<organism evidence="10 11">
    <name type="scientific">Rhizobium straminoryzae</name>
    <dbReference type="NCBI Taxonomy" id="1387186"/>
    <lineage>
        <taxon>Bacteria</taxon>
        <taxon>Pseudomonadati</taxon>
        <taxon>Pseudomonadota</taxon>
        <taxon>Alphaproteobacteria</taxon>
        <taxon>Hyphomicrobiales</taxon>
        <taxon>Rhizobiaceae</taxon>
        <taxon>Rhizobium/Agrobacterium group</taxon>
        <taxon>Rhizobium</taxon>
    </lineage>
</organism>
<evidence type="ECO:0000256" key="4">
    <source>
        <dbReference type="ARBA" id="ARBA00022448"/>
    </source>
</evidence>
<evidence type="ECO:0000256" key="3">
    <source>
        <dbReference type="ARBA" id="ARBA00007681"/>
    </source>
</evidence>
<proteinExistence type="inferred from homology"/>
<dbReference type="GO" id="GO:0045259">
    <property type="term" value="C:proton-transporting ATP synthase complex"/>
    <property type="evidence" value="ECO:0007669"/>
    <property type="project" value="UniProtKB-KW"/>
</dbReference>
<comment type="function">
    <text evidence="1">Produces ATP from ADP in the presence of a proton gradient across the membrane. The gamma chain is believed to be important in regulating ATPase activity and the flow of protons through the CF(0) complex.</text>
</comment>
<reference evidence="10 11" key="1">
    <citation type="submission" date="2019-07" db="EMBL/GenBank/DDBJ databases">
        <title>Ln-dependent methylotrophs.</title>
        <authorList>
            <person name="Tani A."/>
        </authorList>
    </citation>
    <scope>NUCLEOTIDE SEQUENCE [LARGE SCALE GENOMIC DNA]</scope>
    <source>
        <strain evidence="10 11">SM12</strain>
    </source>
</reference>
<accession>A0A549THV6</accession>
<protein>
    <recommendedName>
        <fullName evidence="12">F0F1 ATP synthase subunit gamma</fullName>
    </recommendedName>
</protein>
<dbReference type="InterPro" id="IPR000131">
    <property type="entry name" value="ATP_synth_F1_gsu"/>
</dbReference>
<evidence type="ECO:0000256" key="2">
    <source>
        <dbReference type="ARBA" id="ARBA00004170"/>
    </source>
</evidence>
<dbReference type="RefSeq" id="WP_142880572.1">
    <property type="nucleotide sequence ID" value="NZ_VJMG01000004.1"/>
</dbReference>
<evidence type="ECO:0000256" key="9">
    <source>
        <dbReference type="ARBA" id="ARBA00023310"/>
    </source>
</evidence>
<keyword evidence="4" id="KW-0813">Transport</keyword>
<keyword evidence="7" id="KW-0472">Membrane</keyword>
<evidence type="ECO:0000256" key="6">
    <source>
        <dbReference type="ARBA" id="ARBA00023065"/>
    </source>
</evidence>
<dbReference type="Proteomes" id="UP000316801">
    <property type="component" value="Unassembled WGS sequence"/>
</dbReference>
<comment type="subcellular location">
    <subcellularLocation>
        <location evidence="2">Membrane</location>
        <topology evidence="2">Peripheral membrane protein</topology>
    </subcellularLocation>
</comment>
<dbReference type="EMBL" id="VJMG01000004">
    <property type="protein sequence ID" value="TRL42690.1"/>
    <property type="molecule type" value="Genomic_DNA"/>
</dbReference>